<feature type="domain" description="GTPase-associated adaptor" evidence="6">
    <location>
        <begin position="373"/>
        <end position="433"/>
    </location>
</feature>
<dbReference type="InterPro" id="IPR004843">
    <property type="entry name" value="Calcineurin-like_PHP"/>
</dbReference>
<dbReference type="InterPro" id="IPR029052">
    <property type="entry name" value="Metallo-depent_PP-like"/>
</dbReference>
<comment type="caution">
    <text evidence="7">The sequence shown here is derived from an EMBL/GenBank/DDBJ whole genome shotgun (WGS) entry which is preliminary data.</text>
</comment>
<dbReference type="InterPro" id="IPR045533">
    <property type="entry name" value="GAAD"/>
</dbReference>
<proteinExistence type="inferred from homology"/>
<dbReference type="Proteomes" id="UP000552700">
    <property type="component" value="Unassembled WGS sequence"/>
</dbReference>
<gene>
    <name evidence="7" type="ORF">FHS92_003173</name>
</gene>
<evidence type="ECO:0000259" key="6">
    <source>
        <dbReference type="Pfam" id="PF19976"/>
    </source>
</evidence>
<comment type="similarity">
    <text evidence="4">Belongs to the cyclic nucleotide phosphodiesterase class-III family.</text>
</comment>
<keyword evidence="3" id="KW-0408">Iron</keyword>
<dbReference type="PANTHER" id="PTHR42988:SF2">
    <property type="entry name" value="CYCLIC NUCLEOTIDE PHOSPHODIESTERASE CBUA0032-RELATED"/>
    <property type="match status" value="1"/>
</dbReference>
<accession>A0A841JBB7</accession>
<organism evidence="7 8">
    <name type="scientific">Sphingobium subterraneum</name>
    <dbReference type="NCBI Taxonomy" id="627688"/>
    <lineage>
        <taxon>Bacteria</taxon>
        <taxon>Pseudomonadati</taxon>
        <taxon>Pseudomonadota</taxon>
        <taxon>Alphaproteobacteria</taxon>
        <taxon>Sphingomonadales</taxon>
        <taxon>Sphingomonadaceae</taxon>
        <taxon>Sphingobium</taxon>
    </lineage>
</organism>
<dbReference type="AlphaFoldDB" id="A0A841JBB7"/>
<evidence type="ECO:0000256" key="4">
    <source>
        <dbReference type="ARBA" id="ARBA00025742"/>
    </source>
</evidence>
<dbReference type="InterPro" id="IPR050884">
    <property type="entry name" value="CNP_phosphodiesterase-III"/>
</dbReference>
<protein>
    <submittedName>
        <fullName evidence="7">Putative MPP superfamily phosphohydrolase</fullName>
    </submittedName>
</protein>
<evidence type="ECO:0000256" key="1">
    <source>
        <dbReference type="ARBA" id="ARBA00022723"/>
    </source>
</evidence>
<keyword evidence="1" id="KW-0479">Metal-binding</keyword>
<evidence type="ECO:0000313" key="8">
    <source>
        <dbReference type="Proteomes" id="UP000552700"/>
    </source>
</evidence>
<dbReference type="Pfam" id="PF19976">
    <property type="entry name" value="GAAD"/>
    <property type="match status" value="1"/>
</dbReference>
<evidence type="ECO:0000256" key="2">
    <source>
        <dbReference type="ARBA" id="ARBA00022801"/>
    </source>
</evidence>
<evidence type="ECO:0000256" key="3">
    <source>
        <dbReference type="ARBA" id="ARBA00023004"/>
    </source>
</evidence>
<keyword evidence="8" id="KW-1185">Reference proteome</keyword>
<dbReference type="PANTHER" id="PTHR42988">
    <property type="entry name" value="PHOSPHOHYDROLASE"/>
    <property type="match status" value="1"/>
</dbReference>
<evidence type="ECO:0000259" key="5">
    <source>
        <dbReference type="Pfam" id="PF00149"/>
    </source>
</evidence>
<dbReference type="EMBL" id="JACIJP010000007">
    <property type="protein sequence ID" value="MBB6125411.1"/>
    <property type="molecule type" value="Genomic_DNA"/>
</dbReference>
<dbReference type="Pfam" id="PF00149">
    <property type="entry name" value="Metallophos"/>
    <property type="match status" value="1"/>
</dbReference>
<evidence type="ECO:0000313" key="7">
    <source>
        <dbReference type="EMBL" id="MBB6125411.1"/>
    </source>
</evidence>
<feature type="domain" description="Calcineurin-like phosphoesterase" evidence="5">
    <location>
        <begin position="1"/>
        <end position="250"/>
    </location>
</feature>
<dbReference type="Gene3D" id="3.60.21.10">
    <property type="match status" value="1"/>
</dbReference>
<sequence length="437" mass="48763">MLLLHISDIHFREPQCLRPATDPDRVYRTRMIQDLRVEIAKLGEPVGAILIGGDIAFKAHPVEYGAAEIWIKELADTTGCPFERVYVIPGNHDVDRGIIAKTPSVKNVQAAIFNAADNRREAVLREQFEDAEAANALLRPHAAYNDFAKIFSCQVYSPEHLYWKQDLDLEHGVRLRLNGLTSTLLSGRNGDANERMGLYLSPLQTALDPEEDVVNLVIAHHPPDWCMDHDQIEACIADRAAIHLFGHKHTQRVTLTDNYVRIGAAGVNPDRNEAGFDPGYNLIEVHVSGEGNGRSLDITAHLRHWQTNPEGYQSRMNGNQPVYRKSIPIPALPPRIGAVQNSPVVAELVVIKAEPVTLPDAVDTEAAMSDETTRNLVYRFWKLTSSQRRDIAADLGLLEEEEMALLEPERYGRALLRAGERGLVDALGAEIKKRERA</sequence>
<name>A0A841JBB7_9SPHN</name>
<dbReference type="SUPFAM" id="SSF56300">
    <property type="entry name" value="Metallo-dependent phosphatases"/>
    <property type="match status" value="1"/>
</dbReference>
<dbReference type="GO" id="GO:0016787">
    <property type="term" value="F:hydrolase activity"/>
    <property type="evidence" value="ECO:0007669"/>
    <property type="project" value="UniProtKB-KW"/>
</dbReference>
<keyword evidence="2 7" id="KW-0378">Hydrolase</keyword>
<reference evidence="7 8" key="1">
    <citation type="submission" date="2020-08" db="EMBL/GenBank/DDBJ databases">
        <title>Genomic Encyclopedia of Type Strains, Phase IV (KMG-IV): sequencing the most valuable type-strain genomes for metagenomic binning, comparative biology and taxonomic classification.</title>
        <authorList>
            <person name="Goeker M."/>
        </authorList>
    </citation>
    <scope>NUCLEOTIDE SEQUENCE [LARGE SCALE GENOMIC DNA]</scope>
    <source>
        <strain evidence="7 8">DSM 102255</strain>
    </source>
</reference>
<dbReference type="GO" id="GO:0046872">
    <property type="term" value="F:metal ion binding"/>
    <property type="evidence" value="ECO:0007669"/>
    <property type="project" value="UniProtKB-KW"/>
</dbReference>
<dbReference type="RefSeq" id="WP_184081713.1">
    <property type="nucleotide sequence ID" value="NZ_JACIJP010000007.1"/>
</dbReference>